<proteinExistence type="predicted"/>
<comment type="caution">
    <text evidence="1">The sequence shown here is derived from an EMBL/GenBank/DDBJ whole genome shotgun (WGS) entry which is preliminary data.</text>
</comment>
<evidence type="ECO:0000313" key="2">
    <source>
        <dbReference type="Proteomes" id="UP000429980"/>
    </source>
</evidence>
<sequence length="39" mass="4565">MIKTGGLPLKACFLTTGKQAFFNTCQIIFKRIKTWYTFF</sequence>
<organism evidence="1 2">
    <name type="scientific">Bacillus paralicheniformis</name>
    <dbReference type="NCBI Taxonomy" id="1648923"/>
    <lineage>
        <taxon>Bacteria</taxon>
        <taxon>Bacillati</taxon>
        <taxon>Bacillota</taxon>
        <taxon>Bacilli</taxon>
        <taxon>Bacillales</taxon>
        <taxon>Bacillaceae</taxon>
        <taxon>Bacillus</taxon>
    </lineage>
</organism>
<name>A0ABY3FXW5_9BACI</name>
<reference evidence="1 2" key="1">
    <citation type="submission" date="2019-06" db="EMBL/GenBank/DDBJ databases">
        <title>Genome sequence analysis of &gt;100 Bacillus licheniformis strains suggests intrinsic resistance to this species.</title>
        <authorList>
            <person name="Wels M."/>
            <person name="Siezen R.J."/>
            <person name="Johansen E."/>
            <person name="Stuer-Lauridsen B."/>
            <person name="Bjerre K."/>
            <person name="Nielsen B.K.K."/>
        </authorList>
    </citation>
    <scope>NUCLEOTIDE SEQUENCE [LARGE SCALE GENOMIC DNA]</scope>
    <source>
        <strain evidence="1 2">BAC-15381</strain>
    </source>
</reference>
<gene>
    <name evidence="1" type="ORF">CHCC15381_1607</name>
</gene>
<evidence type="ECO:0000313" key="1">
    <source>
        <dbReference type="EMBL" id="TWL41069.1"/>
    </source>
</evidence>
<dbReference type="Proteomes" id="UP000429980">
    <property type="component" value="Unassembled WGS sequence"/>
</dbReference>
<dbReference type="EMBL" id="NILF01000024">
    <property type="protein sequence ID" value="TWL41069.1"/>
    <property type="molecule type" value="Genomic_DNA"/>
</dbReference>
<keyword evidence="2" id="KW-1185">Reference proteome</keyword>
<accession>A0ABY3FXW5</accession>
<protein>
    <submittedName>
        <fullName evidence="1">Uncharacterized protein</fullName>
    </submittedName>
</protein>